<protein>
    <submittedName>
        <fullName evidence="9">ABC transporter permease</fullName>
    </submittedName>
</protein>
<dbReference type="CDD" id="cd06261">
    <property type="entry name" value="TM_PBP2"/>
    <property type="match status" value="1"/>
</dbReference>
<dbReference type="GO" id="GO:0005886">
    <property type="term" value="C:plasma membrane"/>
    <property type="evidence" value="ECO:0007669"/>
    <property type="project" value="UniProtKB-SubCell"/>
</dbReference>
<feature type="transmembrane region" description="Helical" evidence="7">
    <location>
        <begin position="203"/>
        <end position="225"/>
    </location>
</feature>
<dbReference type="PANTHER" id="PTHR30151">
    <property type="entry name" value="ALKANE SULFONATE ABC TRANSPORTER-RELATED, MEMBRANE SUBUNIT"/>
    <property type="match status" value="1"/>
</dbReference>
<dbReference type="GO" id="GO:0055085">
    <property type="term" value="P:transmembrane transport"/>
    <property type="evidence" value="ECO:0007669"/>
    <property type="project" value="InterPro"/>
</dbReference>
<evidence type="ECO:0000313" key="10">
    <source>
        <dbReference type="Proteomes" id="UP000192997"/>
    </source>
</evidence>
<evidence type="ECO:0000256" key="2">
    <source>
        <dbReference type="ARBA" id="ARBA00022448"/>
    </source>
</evidence>
<evidence type="ECO:0000256" key="7">
    <source>
        <dbReference type="RuleBase" id="RU363032"/>
    </source>
</evidence>
<gene>
    <name evidence="9" type="ORF">B7O87_13535</name>
</gene>
<organism evidence="9 10">
    <name type="scientific">Cylindrospermopsis raciborskii CENA303</name>
    <dbReference type="NCBI Taxonomy" id="1170769"/>
    <lineage>
        <taxon>Bacteria</taxon>
        <taxon>Bacillati</taxon>
        <taxon>Cyanobacteriota</taxon>
        <taxon>Cyanophyceae</taxon>
        <taxon>Nostocales</taxon>
        <taxon>Aphanizomenonaceae</taxon>
        <taxon>Cylindrospermopsis</taxon>
    </lineage>
</organism>
<dbReference type="SUPFAM" id="SSF161098">
    <property type="entry name" value="MetI-like"/>
    <property type="match status" value="1"/>
</dbReference>
<keyword evidence="5 7" id="KW-1133">Transmembrane helix</keyword>
<sequence length="265" mass="29556">MTIKIVTRFLIALQLHLVKKIPLPLSGLMVGLSIWWICTTPLWHRDLMLVDFSLERCIVSLFQLFNSHSIFPHIFASLRRVLVGLLIAISLGVPMGIFLGMYRSLDLATSVLFQLVRMISPLSWMPIAVMVLGIGDLPVYFLLSISAIWAVILNTSAGVTAVDTQWLLLSKSLCATKWETISQVIIPAIIPHLLTGIRLAMGVIWIVLVPAEMLGVNAGLGYFILDTRDRLAYSELAAVIVIIGLIGYFLDAVLRFTHQRWTHLV</sequence>
<dbReference type="InterPro" id="IPR000515">
    <property type="entry name" value="MetI-like"/>
</dbReference>
<keyword evidence="3" id="KW-1003">Cell membrane</keyword>
<evidence type="ECO:0000256" key="4">
    <source>
        <dbReference type="ARBA" id="ARBA00022692"/>
    </source>
</evidence>
<dbReference type="Proteomes" id="UP000192997">
    <property type="component" value="Unassembled WGS sequence"/>
</dbReference>
<feature type="transmembrane region" description="Helical" evidence="7">
    <location>
        <begin position="81"/>
        <end position="102"/>
    </location>
</feature>
<comment type="subcellular location">
    <subcellularLocation>
        <location evidence="1 7">Cell membrane</location>
        <topology evidence="1 7">Multi-pass membrane protein</topology>
    </subcellularLocation>
</comment>
<dbReference type="PANTHER" id="PTHR30151:SF25">
    <property type="entry name" value="TAURINE TRANSPORT SYSTEM PERMEASE PROTEIN TAUC"/>
    <property type="match status" value="1"/>
</dbReference>
<evidence type="ECO:0000256" key="3">
    <source>
        <dbReference type="ARBA" id="ARBA00022475"/>
    </source>
</evidence>
<evidence type="ECO:0000256" key="1">
    <source>
        <dbReference type="ARBA" id="ARBA00004651"/>
    </source>
</evidence>
<dbReference type="AlphaFoldDB" id="A0A1X4G3Y2"/>
<feature type="transmembrane region" description="Helical" evidence="7">
    <location>
        <begin position="114"/>
        <end position="134"/>
    </location>
</feature>
<reference evidence="10" key="1">
    <citation type="submission" date="2017-04" db="EMBL/GenBank/DDBJ databases">
        <authorList>
            <person name="Abreu V.A."/>
            <person name="Popin R.V."/>
            <person name="Rigonato J."/>
            <person name="Andreote A.P."/>
            <person name="Schaker P.C."/>
            <person name="Hoff-Risseti C."/>
            <person name="Alvarenga D.O."/>
            <person name="Varani A.M."/>
            <person name="Fiore M.F."/>
        </authorList>
    </citation>
    <scope>NUCLEOTIDE SEQUENCE [LARGE SCALE GENOMIC DNA]</scope>
    <source>
        <strain evidence="10">CENA303</strain>
    </source>
</reference>
<dbReference type="InterPro" id="IPR035906">
    <property type="entry name" value="MetI-like_sf"/>
</dbReference>
<feature type="transmembrane region" description="Helical" evidence="7">
    <location>
        <begin position="140"/>
        <end position="162"/>
    </location>
</feature>
<comment type="caution">
    <text evidence="9">The sequence shown here is derived from an EMBL/GenBank/DDBJ whole genome shotgun (WGS) entry which is preliminary data.</text>
</comment>
<dbReference type="RefSeq" id="WP_009343911.1">
    <property type="nucleotide sequence ID" value="NZ_NBYN01000058.1"/>
</dbReference>
<evidence type="ECO:0000256" key="5">
    <source>
        <dbReference type="ARBA" id="ARBA00022989"/>
    </source>
</evidence>
<evidence type="ECO:0000259" key="8">
    <source>
        <dbReference type="PROSITE" id="PS50928"/>
    </source>
</evidence>
<proteinExistence type="inferred from homology"/>
<keyword evidence="2 7" id="KW-0813">Transport</keyword>
<dbReference type="PROSITE" id="PS50928">
    <property type="entry name" value="ABC_TM1"/>
    <property type="match status" value="1"/>
</dbReference>
<feature type="transmembrane region" description="Helical" evidence="7">
    <location>
        <begin position="21"/>
        <end position="43"/>
    </location>
</feature>
<dbReference type="EMBL" id="NBYN01000058">
    <property type="protein sequence ID" value="OSO89238.1"/>
    <property type="molecule type" value="Genomic_DNA"/>
</dbReference>
<keyword evidence="6 7" id="KW-0472">Membrane</keyword>
<evidence type="ECO:0000313" key="9">
    <source>
        <dbReference type="EMBL" id="OSO89238.1"/>
    </source>
</evidence>
<name>A0A1X4G3Y2_9CYAN</name>
<keyword evidence="4 7" id="KW-0812">Transmembrane</keyword>
<feature type="domain" description="ABC transmembrane type-1" evidence="8">
    <location>
        <begin position="74"/>
        <end position="254"/>
    </location>
</feature>
<evidence type="ECO:0000256" key="6">
    <source>
        <dbReference type="ARBA" id="ARBA00023136"/>
    </source>
</evidence>
<accession>A0A1X4G3Y2</accession>
<dbReference type="Gene3D" id="1.10.3720.10">
    <property type="entry name" value="MetI-like"/>
    <property type="match status" value="1"/>
</dbReference>
<dbReference type="Pfam" id="PF00528">
    <property type="entry name" value="BPD_transp_1"/>
    <property type="match status" value="1"/>
</dbReference>
<comment type="similarity">
    <text evidence="7">Belongs to the binding-protein-dependent transport system permease family.</text>
</comment>
<dbReference type="GO" id="GO:0010438">
    <property type="term" value="P:cellular response to sulfur starvation"/>
    <property type="evidence" value="ECO:0007669"/>
    <property type="project" value="TreeGrafter"/>
</dbReference>
<feature type="transmembrane region" description="Helical" evidence="7">
    <location>
        <begin position="231"/>
        <end position="250"/>
    </location>
</feature>